<evidence type="ECO:0000256" key="6">
    <source>
        <dbReference type="ARBA" id="ARBA00022989"/>
    </source>
</evidence>
<proteinExistence type="inferred from homology"/>
<reference evidence="10 11" key="1">
    <citation type="journal article" date="2014" name="Genome Announc.">
        <title>Complete Genome Sequence of the Model Rhizosphere Strain Azospirillum brasilense Az39, Successfully Applied in Agriculture.</title>
        <authorList>
            <person name="Rivera D."/>
            <person name="Revale S."/>
            <person name="Molina R."/>
            <person name="Gualpa J."/>
            <person name="Puente M."/>
            <person name="Maroniche G."/>
            <person name="Paris G."/>
            <person name="Baker D."/>
            <person name="Clavijo B."/>
            <person name="McLay K."/>
            <person name="Spaepen S."/>
            <person name="Perticari A."/>
            <person name="Vazquez M."/>
            <person name="Wisniewski-Dye F."/>
            <person name="Watkins C."/>
            <person name="Martinez-Abarca F."/>
            <person name="Vanderleyden J."/>
            <person name="Cassan F."/>
        </authorList>
    </citation>
    <scope>NUCLEOTIDE SEQUENCE [LARGE SCALE GENOMIC DNA]</scope>
    <source>
        <strain evidence="10 11">Az39</strain>
        <plasmid evidence="10">AbAZ39_p2</plasmid>
    </source>
</reference>
<feature type="transmembrane region" description="Helical" evidence="8">
    <location>
        <begin position="397"/>
        <end position="418"/>
    </location>
</feature>
<feature type="domain" description="ABC transmembrane type-1" evidence="9">
    <location>
        <begin position="393"/>
        <end position="581"/>
    </location>
</feature>
<evidence type="ECO:0000256" key="4">
    <source>
        <dbReference type="ARBA" id="ARBA00022475"/>
    </source>
</evidence>
<evidence type="ECO:0000256" key="2">
    <source>
        <dbReference type="ARBA" id="ARBA00007069"/>
    </source>
</evidence>
<evidence type="ECO:0000313" key="10">
    <source>
        <dbReference type="EMBL" id="AIB15447.1"/>
    </source>
</evidence>
<dbReference type="PANTHER" id="PTHR42929:SF5">
    <property type="entry name" value="ABC TRANSPORTER PERMEASE PROTEIN"/>
    <property type="match status" value="1"/>
</dbReference>
<keyword evidence="3 8" id="KW-0813">Transport</keyword>
<protein>
    <submittedName>
        <fullName evidence="10">ABC transporter permease</fullName>
    </submittedName>
</protein>
<keyword evidence="7 8" id="KW-0472">Membrane</keyword>
<keyword evidence="5 8" id="KW-0812">Transmembrane</keyword>
<dbReference type="InterPro" id="IPR035906">
    <property type="entry name" value="MetI-like_sf"/>
</dbReference>
<geneLocation type="plasmid" evidence="10 11">
    <name>AbAZ39_p2</name>
</geneLocation>
<organism evidence="10 11">
    <name type="scientific">Azospirillum argentinense</name>
    <dbReference type="NCBI Taxonomy" id="2970906"/>
    <lineage>
        <taxon>Bacteria</taxon>
        <taxon>Pseudomonadati</taxon>
        <taxon>Pseudomonadota</taxon>
        <taxon>Alphaproteobacteria</taxon>
        <taxon>Rhodospirillales</taxon>
        <taxon>Azospirillaceae</taxon>
        <taxon>Azospirillum</taxon>
    </lineage>
</organism>
<sequence length="589" mass="63369">MSAATLNHDGAFAAARRRLRFGPLWLAAPGLAFLAIFFLFPVLRLLGLSVQDLETSVWTGDHYARIVATDVYFRVLMSTFRIAGLTALLSLLFGYPLAYWLAQLPERQRGLAILAVMVPFWTSYLVKTFAWMVILGRTGVINQILSGTGMSPLPLLHNEFGVMAGMVHAMLPLAVLTMLPVMTTIDRRLVQAAETLGAPPANAFWLVYFQLSLPGVAAAGLLTFISSLGFFIVPALLGGPQQTMLAQLIISQIQEMLNWAFAGALATFMLVAALVTCWVYDRLFGLSSLSGETSGRTGGGQGHLRSAGIKILSALAKASSALGGPVGRALGPKMMDRLLPLYSAAVIVFLVAPALVVVPIAFTTSPFLDFPPPGYGLEWFRVYFNSDLWVSATIRSFAVAFATAVLATLVAGLAALALARSSSRWRGAIFAFFLAPMIVPRIVIAVGLFYLFAQIGLVATDLGLIIGHTVLALPFAFVAISAVVKGHDWRLDQAAATLGANRFKTLMLVTVPLIRGGLVAAFLFAFITSFDELTVAIFVSGGVKTTLPKQMWDDMILQLNPTLAAVSVVVFAIVMALLLMAEWLRRPAR</sequence>
<feature type="transmembrane region" description="Helical" evidence="8">
    <location>
        <begin position="256"/>
        <end position="280"/>
    </location>
</feature>
<feature type="transmembrane region" description="Helical" evidence="8">
    <location>
        <begin position="111"/>
        <end position="134"/>
    </location>
</feature>
<evidence type="ECO:0000256" key="1">
    <source>
        <dbReference type="ARBA" id="ARBA00004651"/>
    </source>
</evidence>
<accession>A0A060DRR9</accession>
<dbReference type="CDD" id="cd06261">
    <property type="entry name" value="TM_PBP2"/>
    <property type="match status" value="2"/>
</dbReference>
<comment type="subcellular location">
    <subcellularLocation>
        <location evidence="1 8">Cell membrane</location>
        <topology evidence="1 8">Multi-pass membrane protein</topology>
    </subcellularLocation>
</comment>
<dbReference type="AlphaFoldDB" id="A0A060DRR9"/>
<dbReference type="Gene3D" id="1.10.3720.10">
    <property type="entry name" value="MetI-like"/>
    <property type="match status" value="2"/>
</dbReference>
<name>A0A060DRR9_9PROT</name>
<evidence type="ECO:0000313" key="11">
    <source>
        <dbReference type="Proteomes" id="UP000027186"/>
    </source>
</evidence>
<feature type="transmembrane region" description="Helical" evidence="8">
    <location>
        <begin position="505"/>
        <end position="527"/>
    </location>
</feature>
<dbReference type="KEGG" id="abq:ABAZ39_26595"/>
<dbReference type="InterPro" id="IPR000515">
    <property type="entry name" value="MetI-like"/>
</dbReference>
<dbReference type="PANTHER" id="PTHR42929">
    <property type="entry name" value="INNER MEMBRANE ABC TRANSPORTER PERMEASE PROTEIN YDCU-RELATED-RELATED"/>
    <property type="match status" value="1"/>
</dbReference>
<feature type="transmembrane region" description="Helical" evidence="8">
    <location>
        <begin position="203"/>
        <end position="236"/>
    </location>
</feature>
<dbReference type="SUPFAM" id="SSF161098">
    <property type="entry name" value="MetI-like"/>
    <property type="match status" value="2"/>
</dbReference>
<dbReference type="EMBL" id="CP007795">
    <property type="protein sequence ID" value="AIB15447.1"/>
    <property type="molecule type" value="Genomic_DNA"/>
</dbReference>
<feature type="transmembrane region" description="Helical" evidence="8">
    <location>
        <begin position="24"/>
        <end position="43"/>
    </location>
</feature>
<evidence type="ECO:0000256" key="5">
    <source>
        <dbReference type="ARBA" id="ARBA00022692"/>
    </source>
</evidence>
<keyword evidence="10" id="KW-0614">Plasmid</keyword>
<dbReference type="GO" id="GO:0055085">
    <property type="term" value="P:transmembrane transport"/>
    <property type="evidence" value="ECO:0007669"/>
    <property type="project" value="InterPro"/>
</dbReference>
<feature type="transmembrane region" description="Helical" evidence="8">
    <location>
        <begin position="465"/>
        <end position="484"/>
    </location>
</feature>
<gene>
    <name evidence="10" type="ORF">ABAZ39_26595</name>
</gene>
<evidence type="ECO:0000256" key="7">
    <source>
        <dbReference type="ARBA" id="ARBA00023136"/>
    </source>
</evidence>
<evidence type="ECO:0000259" key="9">
    <source>
        <dbReference type="PROSITE" id="PS50928"/>
    </source>
</evidence>
<feature type="transmembrane region" description="Helical" evidence="8">
    <location>
        <begin position="430"/>
        <end position="453"/>
    </location>
</feature>
<feature type="domain" description="ABC transmembrane type-1" evidence="9">
    <location>
        <begin position="76"/>
        <end position="280"/>
    </location>
</feature>
<evidence type="ECO:0000256" key="3">
    <source>
        <dbReference type="ARBA" id="ARBA00022448"/>
    </source>
</evidence>
<dbReference type="Proteomes" id="UP000027186">
    <property type="component" value="Plasmid AbAZ39_p2"/>
</dbReference>
<dbReference type="PROSITE" id="PS50928">
    <property type="entry name" value="ABC_TM1"/>
    <property type="match status" value="2"/>
</dbReference>
<comment type="similarity">
    <text evidence="2">Belongs to the binding-protein-dependent transport system permease family. CysTW subfamily.</text>
</comment>
<feature type="transmembrane region" description="Helical" evidence="8">
    <location>
        <begin position="562"/>
        <end position="584"/>
    </location>
</feature>
<feature type="transmembrane region" description="Helical" evidence="8">
    <location>
        <begin position="82"/>
        <end position="102"/>
    </location>
</feature>
<dbReference type="Pfam" id="PF00528">
    <property type="entry name" value="BPD_transp_1"/>
    <property type="match status" value="2"/>
</dbReference>
<keyword evidence="4" id="KW-1003">Cell membrane</keyword>
<dbReference type="RefSeq" id="WP_040136938.1">
    <property type="nucleotide sequence ID" value="NZ_CP007795.1"/>
</dbReference>
<dbReference type="GO" id="GO:0005886">
    <property type="term" value="C:plasma membrane"/>
    <property type="evidence" value="ECO:0007669"/>
    <property type="project" value="UniProtKB-SubCell"/>
</dbReference>
<evidence type="ECO:0000256" key="8">
    <source>
        <dbReference type="RuleBase" id="RU363032"/>
    </source>
</evidence>
<feature type="transmembrane region" description="Helical" evidence="8">
    <location>
        <begin position="338"/>
        <end position="362"/>
    </location>
</feature>
<feature type="transmembrane region" description="Helical" evidence="8">
    <location>
        <begin position="160"/>
        <end position="182"/>
    </location>
</feature>
<keyword evidence="6 8" id="KW-1133">Transmembrane helix</keyword>